<keyword evidence="1" id="KW-0175">Coiled coil</keyword>
<proteinExistence type="predicted"/>
<feature type="region of interest" description="Disordered" evidence="2">
    <location>
        <begin position="1"/>
        <end position="62"/>
    </location>
</feature>
<feature type="compositionally biased region" description="Basic and acidic residues" evidence="2">
    <location>
        <begin position="191"/>
        <end position="210"/>
    </location>
</feature>
<protein>
    <submittedName>
        <fullName evidence="3">Uncharacterized protein</fullName>
    </submittedName>
</protein>
<accession>A0A194UXB6</accession>
<dbReference type="AlphaFoldDB" id="A0A194UXB6"/>
<feature type="compositionally biased region" description="Acidic residues" evidence="2">
    <location>
        <begin position="132"/>
        <end position="143"/>
    </location>
</feature>
<keyword evidence="4" id="KW-1185">Reference proteome</keyword>
<feature type="compositionally biased region" description="Low complexity" evidence="2">
    <location>
        <begin position="225"/>
        <end position="244"/>
    </location>
</feature>
<sequence length="244" mass="26263">MASQTPKSASQRLLTMKFMQRAAAAAPPSAPSTPAADHEPSSKRRKTSGRASLGTPETQSYVIDHRAAQAALEEEERKRQALVAKHAEALGDSHWVLDAAKLPGAQQGGAPLKIVQVGFSQIDRGGGGEAAEAQEEEEEEETTTIDGPTFRSDSDSDSDDSDSDSSGSSSEGSSEEDSRKKSGRTNYGSQKRPEIRSRRSVEWEKTQKLAKERRKKEVKLNTLTSISGSGSSNFGRSNASGRRR</sequence>
<feature type="region of interest" description="Disordered" evidence="2">
    <location>
        <begin position="121"/>
        <end position="244"/>
    </location>
</feature>
<organism evidence="3 4">
    <name type="scientific">Cytospora mali</name>
    <name type="common">Apple Valsa canker fungus</name>
    <name type="synonym">Valsa mali</name>
    <dbReference type="NCBI Taxonomy" id="578113"/>
    <lineage>
        <taxon>Eukaryota</taxon>
        <taxon>Fungi</taxon>
        <taxon>Dikarya</taxon>
        <taxon>Ascomycota</taxon>
        <taxon>Pezizomycotina</taxon>
        <taxon>Sordariomycetes</taxon>
        <taxon>Sordariomycetidae</taxon>
        <taxon>Diaporthales</taxon>
        <taxon>Cytosporaceae</taxon>
        <taxon>Cytospora</taxon>
    </lineage>
</organism>
<feature type="compositionally biased region" description="Polar residues" evidence="2">
    <location>
        <begin position="1"/>
        <end position="13"/>
    </location>
</feature>
<reference evidence="4" key="1">
    <citation type="submission" date="2014-12" db="EMBL/GenBank/DDBJ databases">
        <title>Genome Sequence of Valsa Canker Pathogens Uncovers a Specific Adaption of Colonization on Woody Bark.</title>
        <authorList>
            <person name="Yin Z."/>
            <person name="Liu H."/>
            <person name="Gao X."/>
            <person name="Li Z."/>
            <person name="Song N."/>
            <person name="Ke X."/>
            <person name="Dai Q."/>
            <person name="Wu Y."/>
            <person name="Sun Y."/>
            <person name="Xu J.-R."/>
            <person name="Kang Z.K."/>
            <person name="Wang L."/>
            <person name="Huang L."/>
        </authorList>
    </citation>
    <scope>NUCLEOTIDE SEQUENCE [LARGE SCALE GENOMIC DNA]</scope>
    <source>
        <strain evidence="4">SXYL134</strain>
    </source>
</reference>
<dbReference type="OrthoDB" id="427960at2759"/>
<feature type="coiled-coil region" evidence="1">
    <location>
        <begin position="65"/>
        <end position="92"/>
    </location>
</feature>
<dbReference type="Proteomes" id="UP000078576">
    <property type="component" value="Unassembled WGS sequence"/>
</dbReference>
<evidence type="ECO:0000313" key="3">
    <source>
        <dbReference type="EMBL" id="KUI56293.1"/>
    </source>
</evidence>
<name>A0A194UXB6_CYTMA</name>
<evidence type="ECO:0000256" key="2">
    <source>
        <dbReference type="SAM" id="MobiDB-lite"/>
    </source>
</evidence>
<evidence type="ECO:0000256" key="1">
    <source>
        <dbReference type="SAM" id="Coils"/>
    </source>
</evidence>
<dbReference type="EMBL" id="KN714687">
    <property type="protein sequence ID" value="KUI56293.1"/>
    <property type="molecule type" value="Genomic_DNA"/>
</dbReference>
<gene>
    <name evidence="3" type="ORF">VP1G_03558</name>
</gene>
<evidence type="ECO:0000313" key="4">
    <source>
        <dbReference type="Proteomes" id="UP000078576"/>
    </source>
</evidence>
<feature type="compositionally biased region" description="Low complexity" evidence="2">
    <location>
        <begin position="22"/>
        <end position="35"/>
    </location>
</feature>
<dbReference type="STRING" id="694573.A0A194UXB6"/>